<proteinExistence type="predicted"/>
<keyword evidence="3" id="KW-1185">Reference proteome</keyword>
<protein>
    <submittedName>
        <fullName evidence="2">Uncharacterized protein</fullName>
    </submittedName>
</protein>
<dbReference type="AlphaFoldDB" id="A0AAU9LEA4"/>
<evidence type="ECO:0000256" key="1">
    <source>
        <dbReference type="SAM" id="MobiDB-lite"/>
    </source>
</evidence>
<feature type="region of interest" description="Disordered" evidence="1">
    <location>
        <begin position="1"/>
        <end position="64"/>
    </location>
</feature>
<name>A0AAU9LEA4_9ASTR</name>
<gene>
    <name evidence="2" type="ORF">LVIROSA_LOCUS1816</name>
</gene>
<dbReference type="EMBL" id="CAKMRJ010000001">
    <property type="protein sequence ID" value="CAH1413874.1"/>
    <property type="molecule type" value="Genomic_DNA"/>
</dbReference>
<evidence type="ECO:0000313" key="2">
    <source>
        <dbReference type="EMBL" id="CAH1413874.1"/>
    </source>
</evidence>
<evidence type="ECO:0000313" key="3">
    <source>
        <dbReference type="Proteomes" id="UP001157418"/>
    </source>
</evidence>
<sequence>MELLRVVPTPSPTGSAYLPPPAFSSTHIRISPSYRRDDADDHRPGSDLGSHEGSGTGYVPLSSSKPRISLMLPQSMAIDQAAI</sequence>
<comment type="caution">
    <text evidence="2">The sequence shown here is derived from an EMBL/GenBank/DDBJ whole genome shotgun (WGS) entry which is preliminary data.</text>
</comment>
<dbReference type="Proteomes" id="UP001157418">
    <property type="component" value="Unassembled WGS sequence"/>
</dbReference>
<accession>A0AAU9LEA4</accession>
<feature type="compositionally biased region" description="Basic and acidic residues" evidence="1">
    <location>
        <begin position="34"/>
        <end position="45"/>
    </location>
</feature>
<reference evidence="2 3" key="1">
    <citation type="submission" date="2022-01" db="EMBL/GenBank/DDBJ databases">
        <authorList>
            <person name="Xiong W."/>
            <person name="Schranz E."/>
        </authorList>
    </citation>
    <scope>NUCLEOTIDE SEQUENCE [LARGE SCALE GENOMIC DNA]</scope>
</reference>
<organism evidence="2 3">
    <name type="scientific">Lactuca virosa</name>
    <dbReference type="NCBI Taxonomy" id="75947"/>
    <lineage>
        <taxon>Eukaryota</taxon>
        <taxon>Viridiplantae</taxon>
        <taxon>Streptophyta</taxon>
        <taxon>Embryophyta</taxon>
        <taxon>Tracheophyta</taxon>
        <taxon>Spermatophyta</taxon>
        <taxon>Magnoliopsida</taxon>
        <taxon>eudicotyledons</taxon>
        <taxon>Gunneridae</taxon>
        <taxon>Pentapetalae</taxon>
        <taxon>asterids</taxon>
        <taxon>campanulids</taxon>
        <taxon>Asterales</taxon>
        <taxon>Asteraceae</taxon>
        <taxon>Cichorioideae</taxon>
        <taxon>Cichorieae</taxon>
        <taxon>Lactucinae</taxon>
        <taxon>Lactuca</taxon>
    </lineage>
</organism>